<organism evidence="1 2">
    <name type="scientific">Halochromatium glycolicum</name>
    <dbReference type="NCBI Taxonomy" id="85075"/>
    <lineage>
        <taxon>Bacteria</taxon>
        <taxon>Pseudomonadati</taxon>
        <taxon>Pseudomonadota</taxon>
        <taxon>Gammaproteobacteria</taxon>
        <taxon>Chromatiales</taxon>
        <taxon>Chromatiaceae</taxon>
        <taxon>Halochromatium</taxon>
    </lineage>
</organism>
<comment type="caution">
    <text evidence="1">The sequence shown here is derived from an EMBL/GenBank/DDBJ whole genome shotgun (WGS) entry which is preliminary data.</text>
</comment>
<name>A0AAJ0U5S3_9GAMM</name>
<dbReference type="EMBL" id="NRSJ01000021">
    <property type="protein sequence ID" value="MBK1705282.1"/>
    <property type="molecule type" value="Genomic_DNA"/>
</dbReference>
<reference evidence="1" key="2">
    <citation type="journal article" date="2020" name="Microorganisms">
        <title>Osmotic Adaptation and Compatible Solute Biosynthesis of Phototrophic Bacteria as Revealed from Genome Analyses.</title>
        <authorList>
            <person name="Imhoff J.F."/>
            <person name="Rahn T."/>
            <person name="Kunzel S."/>
            <person name="Keller A."/>
            <person name="Neulinger S.C."/>
        </authorList>
    </citation>
    <scope>NUCLEOTIDE SEQUENCE</scope>
    <source>
        <strain evidence="1">DSM 11080</strain>
    </source>
</reference>
<accession>A0AAJ0U5S3</accession>
<reference evidence="1" key="1">
    <citation type="submission" date="2017-08" db="EMBL/GenBank/DDBJ databases">
        <authorList>
            <person name="Imhoff J.F."/>
            <person name="Rahn T."/>
            <person name="Kuenzel S."/>
            <person name="Neulinger S.C."/>
        </authorList>
    </citation>
    <scope>NUCLEOTIDE SEQUENCE</scope>
    <source>
        <strain evidence="1">DSM 11080</strain>
    </source>
</reference>
<evidence type="ECO:0000313" key="1">
    <source>
        <dbReference type="EMBL" id="MBK1705282.1"/>
    </source>
</evidence>
<protein>
    <recommendedName>
        <fullName evidence="3">Restriction endonuclease domain-containing protein</fullName>
    </recommendedName>
</protein>
<proteinExistence type="predicted"/>
<evidence type="ECO:0008006" key="3">
    <source>
        <dbReference type="Google" id="ProtNLM"/>
    </source>
</evidence>
<keyword evidence="2" id="KW-1185">Reference proteome</keyword>
<gene>
    <name evidence="1" type="ORF">CKO40_12190</name>
</gene>
<sequence>MLFHARANRSGSALFQIPEVWLIDLQGGHLDVHRAPDGGRYSARFRVTDRSHVEVASVPDLVLDCRDLF</sequence>
<evidence type="ECO:0000313" key="2">
    <source>
        <dbReference type="Proteomes" id="UP001296776"/>
    </source>
</evidence>
<dbReference type="Proteomes" id="UP001296776">
    <property type="component" value="Unassembled WGS sequence"/>
</dbReference>
<dbReference type="AlphaFoldDB" id="A0AAJ0U5S3"/>